<dbReference type="GO" id="GO:0007064">
    <property type="term" value="P:mitotic sister chromatid cohesion"/>
    <property type="evidence" value="ECO:0007669"/>
    <property type="project" value="InterPro"/>
</dbReference>
<accession>A0A5J5B9H2</accession>
<dbReference type="Proteomes" id="UP000325577">
    <property type="component" value="Linkage Group LG14"/>
</dbReference>
<evidence type="ECO:0000313" key="2">
    <source>
        <dbReference type="Proteomes" id="UP000325577"/>
    </source>
</evidence>
<proteinExistence type="predicted"/>
<name>A0A5J5B9H2_9ASTE</name>
<dbReference type="OrthoDB" id="121932at2759"/>
<dbReference type="GO" id="GO:0031390">
    <property type="term" value="C:Ctf18 RFC-like complex"/>
    <property type="evidence" value="ECO:0007669"/>
    <property type="project" value="InterPro"/>
</dbReference>
<sequence>METRKPETAICFAAKSCSQFDFFPPHPRKDKREMQIKVKCGCGEGNCPEWAIVELQGVIEAQPAVQDRLQNLEIGQLCRPSSQENYTFTVGYHELTGSKVPLKKPLLVLKKLRHLDSEQNDELETSRVELEVIGIIRHRILFKTRPKALISSKLYLTSSNFWIYNQKKQTSNAIM</sequence>
<dbReference type="PANTHER" id="PTHR47475">
    <property type="entry name" value="CHROMOSOME TRANSMISSION FIDELITY PROTEIN 8"/>
    <property type="match status" value="1"/>
</dbReference>
<dbReference type="PANTHER" id="PTHR47475:SF2">
    <property type="entry name" value="CHROMOSOME TRANSMISSION FIDELITY PROTEIN 8"/>
    <property type="match status" value="1"/>
</dbReference>
<dbReference type="InterPro" id="IPR018607">
    <property type="entry name" value="Ctf8"/>
</dbReference>
<organism evidence="1 2">
    <name type="scientific">Nyssa sinensis</name>
    <dbReference type="NCBI Taxonomy" id="561372"/>
    <lineage>
        <taxon>Eukaryota</taxon>
        <taxon>Viridiplantae</taxon>
        <taxon>Streptophyta</taxon>
        <taxon>Embryophyta</taxon>
        <taxon>Tracheophyta</taxon>
        <taxon>Spermatophyta</taxon>
        <taxon>Magnoliopsida</taxon>
        <taxon>eudicotyledons</taxon>
        <taxon>Gunneridae</taxon>
        <taxon>Pentapetalae</taxon>
        <taxon>asterids</taxon>
        <taxon>Cornales</taxon>
        <taxon>Nyssaceae</taxon>
        <taxon>Nyssa</taxon>
    </lineage>
</organism>
<dbReference type="EMBL" id="CM018037">
    <property type="protein sequence ID" value="KAA8539905.1"/>
    <property type="molecule type" value="Genomic_DNA"/>
</dbReference>
<dbReference type="AlphaFoldDB" id="A0A5J5B9H2"/>
<reference evidence="1 2" key="1">
    <citation type="submission" date="2019-09" db="EMBL/GenBank/DDBJ databases">
        <title>A chromosome-level genome assembly of the Chinese tupelo Nyssa sinensis.</title>
        <authorList>
            <person name="Yang X."/>
            <person name="Kang M."/>
            <person name="Yang Y."/>
            <person name="Xiong H."/>
            <person name="Wang M."/>
            <person name="Zhang Z."/>
            <person name="Wang Z."/>
            <person name="Wu H."/>
            <person name="Ma T."/>
            <person name="Liu J."/>
            <person name="Xi Z."/>
        </authorList>
    </citation>
    <scope>NUCLEOTIDE SEQUENCE [LARGE SCALE GENOMIC DNA]</scope>
    <source>
        <strain evidence="1">J267</strain>
        <tissue evidence="1">Leaf</tissue>
    </source>
</reference>
<dbReference type="Pfam" id="PF09696">
    <property type="entry name" value="Ctf8"/>
    <property type="match status" value="1"/>
</dbReference>
<keyword evidence="2" id="KW-1185">Reference proteome</keyword>
<evidence type="ECO:0000313" key="1">
    <source>
        <dbReference type="EMBL" id="KAA8539905.1"/>
    </source>
</evidence>
<gene>
    <name evidence="1" type="ORF">F0562_026597</name>
</gene>
<evidence type="ECO:0008006" key="3">
    <source>
        <dbReference type="Google" id="ProtNLM"/>
    </source>
</evidence>
<protein>
    <recommendedName>
        <fullName evidence="3">Chromosome transmission fidelity protein 8</fullName>
    </recommendedName>
</protein>